<dbReference type="Gene3D" id="3.20.20.70">
    <property type="entry name" value="Aldolase class I"/>
    <property type="match status" value="1"/>
</dbReference>
<keyword evidence="2 18" id="KW-0285">Flavoprotein</keyword>
<evidence type="ECO:0000256" key="6">
    <source>
        <dbReference type="ARBA" id="ARBA00022723"/>
    </source>
</evidence>
<sequence length="620" mass="70895">MDDGICHIKAEYLIPRVVEKPVERDEQPKNGGNDGVATEAKENEASSEPPEKKGRFEGQPDDEQDQKQKRDKKKKNRGQNKGRQLPFKENDALRLCKSLLDGSVLQEGEGKKCANANCRFSHDLDKFLQLKPKDIDGKCYIYSTKGYCNFGVTCRFAGAHLDENKRNIYPADYKADNAMLVSTWLSSDLQHILRKKKYNFNKSTKIVDKFEKLQQEEKSDKAKSEEPATNENKDGDEKSLPADASKPTGPITDEDLIKLRSSERKRIDFRDKLYLSPLTTVGNLPFRRICKEYGVDITCGEMACAIPIINGAIQEWALTKRHASEDLFGVQLCGHKPKLVTYAAQIIAEKADIDFIDLNIGCPIDLIFNQGGGSALLRRQNVLQVMVQSCSRVLADYGKEFTVKTRMGIYNNKLIAHEIVPKFEEWGASLITVHGRTKEQRYTKRADWEYLQRCAAQTISVPVYGNGDIFCYNDYENIREKCPNIAGVMVGRGALIKPWLFREIKERKNLDPPSSERFEMLRRFVNYGLEHWGSDTKGVETTRRFLLEWQSFLYRYVPYGLLERPPQRINERPEAYRGRDDLETLMASPNCNDWVKLSEMLLGPVPEGFNFIPKHKANAY</sequence>
<evidence type="ECO:0000256" key="9">
    <source>
        <dbReference type="ARBA" id="ARBA00022833"/>
    </source>
</evidence>
<dbReference type="GO" id="GO:0008270">
    <property type="term" value="F:zinc ion binding"/>
    <property type="evidence" value="ECO:0007669"/>
    <property type="project" value="UniProtKB-KW"/>
</dbReference>
<keyword evidence="10" id="KW-0521">NADP</keyword>
<organism evidence="20">
    <name type="scientific">Anopheles atroparvus</name>
    <name type="common">European mosquito</name>
    <dbReference type="NCBI Taxonomy" id="41427"/>
    <lineage>
        <taxon>Eukaryota</taxon>
        <taxon>Metazoa</taxon>
        <taxon>Ecdysozoa</taxon>
        <taxon>Arthropoda</taxon>
        <taxon>Hexapoda</taxon>
        <taxon>Insecta</taxon>
        <taxon>Pterygota</taxon>
        <taxon>Neoptera</taxon>
        <taxon>Endopterygota</taxon>
        <taxon>Diptera</taxon>
        <taxon>Nematocera</taxon>
        <taxon>Culicoidea</taxon>
        <taxon>Culicidae</taxon>
        <taxon>Anophelinae</taxon>
        <taxon>Anopheles</taxon>
    </lineage>
</organism>
<evidence type="ECO:0000313" key="20">
    <source>
        <dbReference type="EnsemblMetazoa" id="AATE017855-PA.1"/>
    </source>
</evidence>
<dbReference type="Pfam" id="PF25585">
    <property type="entry name" value="zf-CCCH_DUS3L"/>
    <property type="match status" value="1"/>
</dbReference>
<dbReference type="InterPro" id="IPR018517">
    <property type="entry name" value="tRNA_hU_synthase_CS"/>
</dbReference>
<comment type="catalytic activity">
    <reaction evidence="15">
        <text>a 5,6-dihydrouridine in mRNA + NAD(+) = a uridine in mRNA + NADH + H(+)</text>
        <dbReference type="Rhea" id="RHEA:69851"/>
        <dbReference type="Rhea" id="RHEA-COMP:14658"/>
        <dbReference type="Rhea" id="RHEA-COMP:17789"/>
        <dbReference type="ChEBI" id="CHEBI:15378"/>
        <dbReference type="ChEBI" id="CHEBI:57540"/>
        <dbReference type="ChEBI" id="CHEBI:57945"/>
        <dbReference type="ChEBI" id="CHEBI:65315"/>
        <dbReference type="ChEBI" id="CHEBI:74443"/>
    </reaction>
    <physiologicalReaction direction="right-to-left" evidence="15">
        <dbReference type="Rhea" id="RHEA:69853"/>
    </physiologicalReaction>
</comment>
<evidence type="ECO:0000256" key="3">
    <source>
        <dbReference type="ARBA" id="ARBA00022643"/>
    </source>
</evidence>
<keyword evidence="11 18" id="KW-0560">Oxidoreductase</keyword>
<dbReference type="PROSITE" id="PS50103">
    <property type="entry name" value="ZF_C3H1"/>
    <property type="match status" value="2"/>
</dbReference>
<evidence type="ECO:0000256" key="14">
    <source>
        <dbReference type="ARBA" id="ARBA00048266"/>
    </source>
</evidence>
<evidence type="ECO:0000256" key="19">
    <source>
        <dbReference type="SAM" id="MobiDB-lite"/>
    </source>
</evidence>
<dbReference type="GO" id="GO:0003723">
    <property type="term" value="F:RNA binding"/>
    <property type="evidence" value="ECO:0007669"/>
    <property type="project" value="TreeGrafter"/>
</dbReference>
<comment type="catalytic activity">
    <reaction evidence="17">
        <text>5,6-dihydrouridine(47) in tRNA + NADP(+) = uridine(47) in tRNA + NADPH + H(+)</text>
        <dbReference type="Rhea" id="RHEA:53360"/>
        <dbReference type="Rhea" id="RHEA-COMP:13539"/>
        <dbReference type="Rhea" id="RHEA-COMP:13540"/>
        <dbReference type="ChEBI" id="CHEBI:15378"/>
        <dbReference type="ChEBI" id="CHEBI:57783"/>
        <dbReference type="ChEBI" id="CHEBI:58349"/>
        <dbReference type="ChEBI" id="CHEBI:65315"/>
        <dbReference type="ChEBI" id="CHEBI:74443"/>
        <dbReference type="EC" id="1.3.1.89"/>
    </reaction>
    <physiologicalReaction direction="right-to-left" evidence="17">
        <dbReference type="Rhea" id="RHEA:53362"/>
    </physiologicalReaction>
</comment>
<feature type="compositionally biased region" description="Basic and acidic residues" evidence="19">
    <location>
        <begin position="39"/>
        <end position="58"/>
    </location>
</feature>
<evidence type="ECO:0000256" key="15">
    <source>
        <dbReference type="ARBA" id="ARBA00048342"/>
    </source>
</evidence>
<evidence type="ECO:0000256" key="8">
    <source>
        <dbReference type="ARBA" id="ARBA00022771"/>
    </source>
</evidence>
<name>A0A182JGV0_ANOAO</name>
<accession>A0A182JGV0</accession>
<comment type="catalytic activity">
    <reaction evidence="16">
        <text>a 5,6-dihydrouridine in mRNA + NADP(+) = a uridine in mRNA + NADPH + H(+)</text>
        <dbReference type="Rhea" id="RHEA:69855"/>
        <dbReference type="Rhea" id="RHEA-COMP:14658"/>
        <dbReference type="Rhea" id="RHEA-COMP:17789"/>
        <dbReference type="ChEBI" id="CHEBI:15378"/>
        <dbReference type="ChEBI" id="CHEBI:57783"/>
        <dbReference type="ChEBI" id="CHEBI:58349"/>
        <dbReference type="ChEBI" id="CHEBI:65315"/>
        <dbReference type="ChEBI" id="CHEBI:74443"/>
    </reaction>
    <physiologicalReaction direction="right-to-left" evidence="16">
        <dbReference type="Rhea" id="RHEA:69857"/>
    </physiologicalReaction>
</comment>
<keyword evidence="3 18" id="KW-0288">FMN</keyword>
<dbReference type="GO" id="GO:0102265">
    <property type="term" value="F:tRNA-dihydrouridine47 synthase activity"/>
    <property type="evidence" value="ECO:0007669"/>
    <property type="project" value="UniProtKB-EC"/>
</dbReference>
<evidence type="ECO:0000256" key="5">
    <source>
        <dbReference type="ARBA" id="ARBA00022694"/>
    </source>
</evidence>
<feature type="region of interest" description="Disordered" evidence="19">
    <location>
        <begin position="215"/>
        <end position="255"/>
    </location>
</feature>
<dbReference type="STRING" id="41427.A0A182JGV0"/>
<dbReference type="Pfam" id="PF01207">
    <property type="entry name" value="Dus"/>
    <property type="match status" value="1"/>
</dbReference>
<feature type="compositionally biased region" description="Basic and acidic residues" evidence="19">
    <location>
        <begin position="215"/>
        <end position="240"/>
    </location>
</feature>
<dbReference type="EnsemblMetazoa" id="AATE017855-RA">
    <property type="protein sequence ID" value="AATE017855-PA.1"/>
    <property type="gene ID" value="AATE017855"/>
</dbReference>
<comment type="similarity">
    <text evidence="18">Belongs to the dus family. Dus3 subfamily.</text>
</comment>
<feature type="compositionally biased region" description="Basic residues" evidence="19">
    <location>
        <begin position="69"/>
        <end position="80"/>
    </location>
</feature>
<feature type="region of interest" description="Disordered" evidence="19">
    <location>
        <begin position="16"/>
        <end position="84"/>
    </location>
</feature>
<dbReference type="AlphaFoldDB" id="A0A182JGV0"/>
<keyword evidence="6 18" id="KW-0479">Metal-binding</keyword>
<proteinExistence type="inferred from homology"/>
<evidence type="ECO:0000256" key="10">
    <source>
        <dbReference type="ARBA" id="ARBA00022857"/>
    </source>
</evidence>
<dbReference type="FunFam" id="3.20.20.70:FF:000067">
    <property type="entry name" value="tRNA-dihydrouridine(47) synthase [NAD(P)(+)]"/>
    <property type="match status" value="1"/>
</dbReference>
<protein>
    <recommendedName>
        <fullName evidence="18">tRNA-dihydrouridine(47) synthase [NAD(P)(+)]</fullName>
        <ecNumber evidence="18">1.3.1.-</ecNumber>
    </recommendedName>
    <alternativeName>
        <fullName evidence="18">tRNA-dihydrouridine synthase 3</fullName>
    </alternativeName>
</protein>
<keyword evidence="9 18" id="KW-0862">Zinc</keyword>
<keyword evidence="12" id="KW-0520">NAD</keyword>
<dbReference type="InterPro" id="IPR035587">
    <property type="entry name" value="DUS-like_FMN-bd"/>
</dbReference>
<evidence type="ECO:0000256" key="17">
    <source>
        <dbReference type="ARBA" id="ARBA00049513"/>
    </source>
</evidence>
<evidence type="ECO:0000256" key="18">
    <source>
        <dbReference type="RuleBase" id="RU291113"/>
    </source>
</evidence>
<dbReference type="GO" id="GO:0050660">
    <property type="term" value="F:flavin adenine dinucleotide binding"/>
    <property type="evidence" value="ECO:0007669"/>
    <property type="project" value="UniProtKB-UniRule"/>
</dbReference>
<reference evidence="20" key="1">
    <citation type="submission" date="2022-08" db="UniProtKB">
        <authorList>
            <consortium name="EnsemblMetazoa"/>
        </authorList>
    </citation>
    <scope>IDENTIFICATION</scope>
    <source>
        <strain evidence="20">EBRO</strain>
    </source>
</reference>
<evidence type="ECO:0000256" key="11">
    <source>
        <dbReference type="ARBA" id="ARBA00023002"/>
    </source>
</evidence>
<evidence type="ECO:0000256" key="16">
    <source>
        <dbReference type="ARBA" id="ARBA00049447"/>
    </source>
</evidence>
<evidence type="ECO:0000256" key="12">
    <source>
        <dbReference type="ARBA" id="ARBA00023027"/>
    </source>
</evidence>
<dbReference type="SUPFAM" id="SSF51395">
    <property type="entry name" value="FMN-linked oxidoreductases"/>
    <property type="match status" value="1"/>
</dbReference>
<dbReference type="CDD" id="cd02801">
    <property type="entry name" value="DUS_like_FMN"/>
    <property type="match status" value="1"/>
</dbReference>
<evidence type="ECO:0000256" key="13">
    <source>
        <dbReference type="ARBA" id="ARBA00045365"/>
    </source>
</evidence>
<evidence type="ECO:0000256" key="2">
    <source>
        <dbReference type="ARBA" id="ARBA00022630"/>
    </source>
</evidence>
<comment type="function">
    <text evidence="13">Catalyzes the synthesis of dihydrouridine, a modified base, in various RNAs, such as tRNAs, mRNAs and some long non-coding RNAs (lncRNAs). Mainly modifies the uridine in position 47 (U47) in the D-loop of most cytoplasmic tRNAs. Also able to mediate the formation of dihydrouridine in some mRNAs, thereby regulating their translation.</text>
</comment>
<comment type="catalytic activity">
    <reaction evidence="14">
        <text>5,6-dihydrouridine(47) in tRNA + NAD(+) = uridine(47) in tRNA + NADH + H(+)</text>
        <dbReference type="Rhea" id="RHEA:53364"/>
        <dbReference type="Rhea" id="RHEA-COMP:13539"/>
        <dbReference type="Rhea" id="RHEA-COMP:13540"/>
        <dbReference type="ChEBI" id="CHEBI:15378"/>
        <dbReference type="ChEBI" id="CHEBI:57540"/>
        <dbReference type="ChEBI" id="CHEBI:57945"/>
        <dbReference type="ChEBI" id="CHEBI:65315"/>
        <dbReference type="ChEBI" id="CHEBI:74443"/>
        <dbReference type="EC" id="1.3.1.89"/>
    </reaction>
    <physiologicalReaction direction="right-to-left" evidence="14">
        <dbReference type="Rhea" id="RHEA:53366"/>
    </physiologicalReaction>
</comment>
<dbReference type="GO" id="GO:0006397">
    <property type="term" value="P:mRNA processing"/>
    <property type="evidence" value="ECO:0007669"/>
    <property type="project" value="UniProtKB-KW"/>
</dbReference>
<feature type="compositionally biased region" description="Basic and acidic residues" evidence="19">
    <location>
        <begin position="17"/>
        <end position="28"/>
    </location>
</feature>
<dbReference type="PANTHER" id="PTHR45846:SF1">
    <property type="entry name" value="TRNA-DIHYDROURIDINE(47) SYNTHASE [NAD(P)(+)]-LIKE"/>
    <property type="match status" value="1"/>
</dbReference>
<keyword evidence="7" id="KW-0677">Repeat</keyword>
<evidence type="ECO:0000256" key="7">
    <source>
        <dbReference type="ARBA" id="ARBA00022737"/>
    </source>
</evidence>
<comment type="cofactor">
    <cofactor evidence="1 18">
        <name>FMN</name>
        <dbReference type="ChEBI" id="CHEBI:58210"/>
    </cofactor>
</comment>
<keyword evidence="5 18" id="KW-0819">tRNA processing</keyword>
<evidence type="ECO:0000256" key="1">
    <source>
        <dbReference type="ARBA" id="ARBA00001917"/>
    </source>
</evidence>
<dbReference type="VEuPathDB" id="VectorBase:AATE017855"/>
<dbReference type="PANTHER" id="PTHR45846">
    <property type="entry name" value="TRNA-DIHYDROURIDINE(47) SYNTHASE [NAD(P)(+)]-LIKE"/>
    <property type="match status" value="1"/>
</dbReference>
<dbReference type="InterPro" id="IPR013785">
    <property type="entry name" value="Aldolase_TIM"/>
</dbReference>
<dbReference type="InterPro" id="IPR000571">
    <property type="entry name" value="Znf_CCCH"/>
</dbReference>
<evidence type="ECO:0000256" key="4">
    <source>
        <dbReference type="ARBA" id="ARBA00022664"/>
    </source>
</evidence>
<dbReference type="PROSITE" id="PS01136">
    <property type="entry name" value="UPF0034"/>
    <property type="match status" value="1"/>
</dbReference>
<keyword evidence="4" id="KW-0507">mRNA processing</keyword>
<keyword evidence="8 18" id="KW-0863">Zinc-finger</keyword>
<dbReference type="EC" id="1.3.1.-" evidence="18"/>